<accession>A0ABV8LCB6</accession>
<evidence type="ECO:0000313" key="3">
    <source>
        <dbReference type="Proteomes" id="UP001595767"/>
    </source>
</evidence>
<comment type="caution">
    <text evidence="2">The sequence shown here is derived from an EMBL/GenBank/DDBJ whole genome shotgun (WGS) entry which is preliminary data.</text>
</comment>
<gene>
    <name evidence="2" type="ORF">ACFOW8_25615</name>
</gene>
<keyword evidence="1" id="KW-1133">Transmembrane helix</keyword>
<protein>
    <submittedName>
        <fullName evidence="2">Uncharacterized protein</fullName>
    </submittedName>
</protein>
<dbReference type="Proteomes" id="UP001595767">
    <property type="component" value="Unassembled WGS sequence"/>
</dbReference>
<keyword evidence="3" id="KW-1185">Reference proteome</keyword>
<feature type="transmembrane region" description="Helical" evidence="1">
    <location>
        <begin position="94"/>
        <end position="118"/>
    </location>
</feature>
<reference evidence="3" key="1">
    <citation type="journal article" date="2019" name="Int. J. Syst. Evol. Microbiol.">
        <title>The Global Catalogue of Microorganisms (GCM) 10K type strain sequencing project: providing services to taxonomists for standard genome sequencing and annotation.</title>
        <authorList>
            <consortium name="The Broad Institute Genomics Platform"/>
            <consortium name="The Broad Institute Genome Sequencing Center for Infectious Disease"/>
            <person name="Wu L."/>
            <person name="Ma J."/>
        </authorList>
    </citation>
    <scope>NUCLEOTIDE SEQUENCE [LARGE SCALE GENOMIC DNA]</scope>
    <source>
        <strain evidence="3">CGMCC 4.7204</strain>
    </source>
</reference>
<dbReference type="EMBL" id="JBHSBA010000015">
    <property type="protein sequence ID" value="MFC4128308.1"/>
    <property type="molecule type" value="Genomic_DNA"/>
</dbReference>
<dbReference type="RefSeq" id="WP_378554054.1">
    <property type="nucleotide sequence ID" value="NZ_JBHSBA010000015.1"/>
</dbReference>
<feature type="transmembrane region" description="Helical" evidence="1">
    <location>
        <begin position="138"/>
        <end position="159"/>
    </location>
</feature>
<keyword evidence="1" id="KW-0472">Membrane</keyword>
<name>A0ABV8LCB6_9NOCA</name>
<evidence type="ECO:0000256" key="1">
    <source>
        <dbReference type="SAM" id="Phobius"/>
    </source>
</evidence>
<organism evidence="2 3">
    <name type="scientific">Nocardia rhizosphaerae</name>
    <dbReference type="NCBI Taxonomy" id="1691571"/>
    <lineage>
        <taxon>Bacteria</taxon>
        <taxon>Bacillati</taxon>
        <taxon>Actinomycetota</taxon>
        <taxon>Actinomycetes</taxon>
        <taxon>Mycobacteriales</taxon>
        <taxon>Nocardiaceae</taxon>
        <taxon>Nocardia</taxon>
    </lineage>
</organism>
<proteinExistence type="predicted"/>
<evidence type="ECO:0000313" key="2">
    <source>
        <dbReference type="EMBL" id="MFC4128308.1"/>
    </source>
</evidence>
<feature type="transmembrane region" description="Helical" evidence="1">
    <location>
        <begin position="48"/>
        <end position="73"/>
    </location>
</feature>
<sequence>MSGPRRSIAYALLAVPLAVSPIRTRLRVPRRLLHEPVAARRGGTGRLLLHSVLSAGAGLLAWFLLMLTVLALVRGLLYPLLAANDYRNSWGGPTLLGAWLVHAGLSLLLAPVFLGIVAALGRLQLRLTRAVFGGGGSWWVLPAAVVLTAAGAVFFVAWMHQI</sequence>
<keyword evidence="1" id="KW-0812">Transmembrane</keyword>